<reference evidence="2 3" key="1">
    <citation type="journal article" date="2014" name="Genome Announc.">
        <title>Genome Sequence of Lactobacillus fabifermentans Strain T30PCM01, Isolated from Fermenting Grape Marc.</title>
        <authorList>
            <person name="Treu L."/>
            <person name="Vendramin V."/>
            <person name="Bovo B."/>
            <person name="Giacomini A."/>
            <person name="Corich V."/>
            <person name="Campanaro S."/>
        </authorList>
    </citation>
    <scope>NUCLEOTIDE SEQUENCE [LARGE SCALE GENOMIC DNA]</scope>
    <source>
        <strain evidence="2 3">T30PCM01</strain>
    </source>
</reference>
<accession>W6TAQ2</accession>
<keyword evidence="1" id="KW-0812">Transmembrane</keyword>
<sequence>MVLADNLYLGDLIFIVATYALWLILITALIIWLLRRHKHH</sequence>
<dbReference type="Proteomes" id="UP000019247">
    <property type="component" value="Unassembled WGS sequence"/>
</dbReference>
<comment type="caution">
    <text evidence="2">The sequence shown here is derived from an EMBL/GenBank/DDBJ whole genome shotgun (WGS) entry which is preliminary data.</text>
</comment>
<name>W6TAQ2_9LACO</name>
<proteinExistence type="predicted"/>
<dbReference type="EMBL" id="AWWK01000005">
    <property type="protein sequence ID" value="ETY75634.1"/>
    <property type="molecule type" value="Genomic_DNA"/>
</dbReference>
<dbReference type="HOGENOM" id="CLU_3291466_0_0_9"/>
<protein>
    <submittedName>
        <fullName evidence="2">Uncharacterized protein</fullName>
    </submittedName>
</protein>
<gene>
    <name evidence="2" type="ORF">LFAB_00900</name>
</gene>
<dbReference type="AlphaFoldDB" id="W6TAQ2"/>
<evidence type="ECO:0000256" key="1">
    <source>
        <dbReference type="SAM" id="Phobius"/>
    </source>
</evidence>
<dbReference type="PATRIC" id="fig|1400520.3.peg.174"/>
<organism evidence="2 3">
    <name type="scientific">Lactiplantibacillus fabifermentans T30PCM01</name>
    <dbReference type="NCBI Taxonomy" id="1400520"/>
    <lineage>
        <taxon>Bacteria</taxon>
        <taxon>Bacillati</taxon>
        <taxon>Bacillota</taxon>
        <taxon>Bacilli</taxon>
        <taxon>Lactobacillales</taxon>
        <taxon>Lactobacillaceae</taxon>
        <taxon>Lactiplantibacillus</taxon>
    </lineage>
</organism>
<evidence type="ECO:0000313" key="2">
    <source>
        <dbReference type="EMBL" id="ETY75634.1"/>
    </source>
</evidence>
<evidence type="ECO:0000313" key="3">
    <source>
        <dbReference type="Proteomes" id="UP000019247"/>
    </source>
</evidence>
<keyword evidence="1" id="KW-1133">Transmembrane helix</keyword>
<keyword evidence="1" id="KW-0472">Membrane</keyword>
<feature type="transmembrane region" description="Helical" evidence="1">
    <location>
        <begin position="12"/>
        <end position="34"/>
    </location>
</feature>